<keyword evidence="4 5" id="KW-0378">Hydrolase</keyword>
<organism evidence="8 9">
    <name type="scientific">Desulfonatronum thiosulfatophilum</name>
    <dbReference type="NCBI Taxonomy" id="617002"/>
    <lineage>
        <taxon>Bacteria</taxon>
        <taxon>Pseudomonadati</taxon>
        <taxon>Thermodesulfobacteriota</taxon>
        <taxon>Desulfovibrionia</taxon>
        <taxon>Desulfovibrionales</taxon>
        <taxon>Desulfonatronaceae</taxon>
        <taxon>Desulfonatronum</taxon>
    </lineage>
</organism>
<sequence>MKELHAYVSGRVQGVFFRAWTRNQARQLGLTGWVRNVSDGRVEVTAQGPDHVLKMFQRRLGEGPPMSRVDGVDVTYQEGDEPFAGFEITASSR</sequence>
<dbReference type="GO" id="GO:0003998">
    <property type="term" value="F:acylphosphatase activity"/>
    <property type="evidence" value="ECO:0007669"/>
    <property type="project" value="UniProtKB-EC"/>
</dbReference>
<evidence type="ECO:0000256" key="1">
    <source>
        <dbReference type="ARBA" id="ARBA00005614"/>
    </source>
</evidence>
<gene>
    <name evidence="8" type="ORF">SAMN05660653_02418</name>
</gene>
<dbReference type="AlphaFoldDB" id="A0A1G6DWG5"/>
<dbReference type="PROSITE" id="PS00151">
    <property type="entry name" value="ACYLPHOSPHATASE_2"/>
    <property type="match status" value="1"/>
</dbReference>
<dbReference type="Proteomes" id="UP000198771">
    <property type="component" value="Unassembled WGS sequence"/>
</dbReference>
<dbReference type="InterPro" id="IPR001792">
    <property type="entry name" value="Acylphosphatase-like_dom"/>
</dbReference>
<evidence type="ECO:0000313" key="9">
    <source>
        <dbReference type="Proteomes" id="UP000198771"/>
    </source>
</evidence>
<proteinExistence type="inferred from homology"/>
<dbReference type="PANTHER" id="PTHR47268">
    <property type="entry name" value="ACYLPHOSPHATASE"/>
    <property type="match status" value="1"/>
</dbReference>
<evidence type="ECO:0000256" key="3">
    <source>
        <dbReference type="ARBA" id="ARBA00047645"/>
    </source>
</evidence>
<keyword evidence="9" id="KW-1185">Reference proteome</keyword>
<evidence type="ECO:0000259" key="7">
    <source>
        <dbReference type="PROSITE" id="PS51160"/>
    </source>
</evidence>
<dbReference type="Pfam" id="PF00708">
    <property type="entry name" value="Acylphosphatase"/>
    <property type="match status" value="1"/>
</dbReference>
<evidence type="ECO:0000256" key="2">
    <source>
        <dbReference type="ARBA" id="ARBA00012150"/>
    </source>
</evidence>
<dbReference type="EMBL" id="FMXO01000014">
    <property type="protein sequence ID" value="SDB49460.1"/>
    <property type="molecule type" value="Genomic_DNA"/>
</dbReference>
<evidence type="ECO:0000256" key="6">
    <source>
        <dbReference type="RuleBase" id="RU004168"/>
    </source>
</evidence>
<comment type="similarity">
    <text evidence="1 6">Belongs to the acylphosphatase family.</text>
</comment>
<feature type="domain" description="Acylphosphatase-like" evidence="7">
    <location>
        <begin position="3"/>
        <end position="90"/>
    </location>
</feature>
<feature type="active site" evidence="4">
    <location>
        <position position="36"/>
    </location>
</feature>
<dbReference type="PRINTS" id="PR00112">
    <property type="entry name" value="ACYLPHPHTASE"/>
</dbReference>
<dbReference type="STRING" id="617002.SAMN05660653_02418"/>
<comment type="catalytic activity">
    <reaction evidence="3 4 5">
        <text>an acyl phosphate + H2O = a carboxylate + phosphate + H(+)</text>
        <dbReference type="Rhea" id="RHEA:14965"/>
        <dbReference type="ChEBI" id="CHEBI:15377"/>
        <dbReference type="ChEBI" id="CHEBI:15378"/>
        <dbReference type="ChEBI" id="CHEBI:29067"/>
        <dbReference type="ChEBI" id="CHEBI:43474"/>
        <dbReference type="ChEBI" id="CHEBI:59918"/>
        <dbReference type="EC" id="3.6.1.7"/>
    </reaction>
</comment>
<dbReference type="SUPFAM" id="SSF54975">
    <property type="entry name" value="Acylphosphatase/BLUF domain-like"/>
    <property type="match status" value="1"/>
</dbReference>
<name>A0A1G6DWG5_9BACT</name>
<dbReference type="Gene3D" id="3.30.70.100">
    <property type="match status" value="1"/>
</dbReference>
<protein>
    <recommendedName>
        <fullName evidence="2 4">Acylphosphatase</fullName>
        <ecNumber evidence="2 4">3.6.1.7</ecNumber>
    </recommendedName>
</protein>
<dbReference type="EC" id="3.6.1.7" evidence="2 4"/>
<evidence type="ECO:0000313" key="8">
    <source>
        <dbReference type="EMBL" id="SDB49460.1"/>
    </source>
</evidence>
<dbReference type="PROSITE" id="PS00150">
    <property type="entry name" value="ACYLPHOSPHATASE_1"/>
    <property type="match status" value="1"/>
</dbReference>
<dbReference type="PANTHER" id="PTHR47268:SF4">
    <property type="entry name" value="ACYLPHOSPHATASE"/>
    <property type="match status" value="1"/>
</dbReference>
<dbReference type="PROSITE" id="PS51160">
    <property type="entry name" value="ACYLPHOSPHATASE_3"/>
    <property type="match status" value="1"/>
</dbReference>
<evidence type="ECO:0000256" key="4">
    <source>
        <dbReference type="PROSITE-ProRule" id="PRU00520"/>
    </source>
</evidence>
<dbReference type="RefSeq" id="WP_092122039.1">
    <property type="nucleotide sequence ID" value="NZ_FMXO01000014.1"/>
</dbReference>
<evidence type="ECO:0000256" key="5">
    <source>
        <dbReference type="RuleBase" id="RU000553"/>
    </source>
</evidence>
<dbReference type="InterPro" id="IPR020456">
    <property type="entry name" value="Acylphosphatase"/>
</dbReference>
<accession>A0A1G6DWG5</accession>
<reference evidence="8 9" key="1">
    <citation type="submission" date="2016-10" db="EMBL/GenBank/DDBJ databases">
        <authorList>
            <person name="de Groot N.N."/>
        </authorList>
    </citation>
    <scope>NUCLEOTIDE SEQUENCE [LARGE SCALE GENOMIC DNA]</scope>
    <source>
        <strain evidence="8 9">ASO4-2</strain>
    </source>
</reference>
<feature type="active site" evidence="4">
    <location>
        <position position="18"/>
    </location>
</feature>
<dbReference type="OrthoDB" id="5295388at2"/>
<dbReference type="InterPro" id="IPR017968">
    <property type="entry name" value="Acylphosphatase_CS"/>
</dbReference>
<dbReference type="InterPro" id="IPR036046">
    <property type="entry name" value="Acylphosphatase-like_dom_sf"/>
</dbReference>